<accession>A0ABT3L5V8</accession>
<protein>
    <submittedName>
        <fullName evidence="5">Class I SAM-dependent methyltransferase</fullName>
    </submittedName>
</protein>
<dbReference type="GO" id="GO:0008168">
    <property type="term" value="F:methyltransferase activity"/>
    <property type="evidence" value="ECO:0007669"/>
    <property type="project" value="UniProtKB-KW"/>
</dbReference>
<evidence type="ECO:0000259" key="4">
    <source>
        <dbReference type="Pfam" id="PF13649"/>
    </source>
</evidence>
<dbReference type="EMBL" id="JAIHOM010000049">
    <property type="protein sequence ID" value="MCW6036884.1"/>
    <property type="molecule type" value="Genomic_DNA"/>
</dbReference>
<keyword evidence="2" id="KW-0808">Transferase</keyword>
<evidence type="ECO:0000313" key="5">
    <source>
        <dbReference type="EMBL" id="MCW6036884.1"/>
    </source>
</evidence>
<dbReference type="InterPro" id="IPR029063">
    <property type="entry name" value="SAM-dependent_MTases_sf"/>
</dbReference>
<organism evidence="5 6">
    <name type="scientific">Spirulina subsalsa FACHB-351</name>
    <dbReference type="NCBI Taxonomy" id="234711"/>
    <lineage>
        <taxon>Bacteria</taxon>
        <taxon>Bacillati</taxon>
        <taxon>Cyanobacteriota</taxon>
        <taxon>Cyanophyceae</taxon>
        <taxon>Spirulinales</taxon>
        <taxon>Spirulinaceae</taxon>
        <taxon>Spirulina</taxon>
    </lineage>
</organism>
<keyword evidence="1 5" id="KW-0489">Methyltransferase</keyword>
<dbReference type="InterPro" id="IPR041698">
    <property type="entry name" value="Methyltransf_25"/>
</dbReference>
<reference evidence="5 6" key="1">
    <citation type="submission" date="2021-08" db="EMBL/GenBank/DDBJ databases">
        <title>Draft genome sequence of Spirulina subsalsa with high tolerance to salinity and hype-accumulation of phycocyanin.</title>
        <authorList>
            <person name="Pei H."/>
            <person name="Jiang L."/>
        </authorList>
    </citation>
    <scope>NUCLEOTIDE SEQUENCE [LARGE SCALE GENOMIC DNA]</scope>
    <source>
        <strain evidence="5 6">FACHB-351</strain>
    </source>
</reference>
<dbReference type="SUPFAM" id="SSF53335">
    <property type="entry name" value="S-adenosyl-L-methionine-dependent methyltransferases"/>
    <property type="match status" value="1"/>
</dbReference>
<name>A0ABT3L5V8_9CYAN</name>
<evidence type="ECO:0000256" key="3">
    <source>
        <dbReference type="ARBA" id="ARBA00022691"/>
    </source>
</evidence>
<dbReference type="CDD" id="cd02440">
    <property type="entry name" value="AdoMet_MTases"/>
    <property type="match status" value="1"/>
</dbReference>
<dbReference type="Pfam" id="PF13649">
    <property type="entry name" value="Methyltransf_25"/>
    <property type="match status" value="1"/>
</dbReference>
<dbReference type="PANTHER" id="PTHR13610">
    <property type="entry name" value="METHYLTRANSFERASE DOMAIN-CONTAINING PROTEIN"/>
    <property type="match status" value="1"/>
</dbReference>
<dbReference type="GO" id="GO:0032259">
    <property type="term" value="P:methylation"/>
    <property type="evidence" value="ECO:0007669"/>
    <property type="project" value="UniProtKB-KW"/>
</dbReference>
<feature type="domain" description="Methyltransferase" evidence="4">
    <location>
        <begin position="33"/>
        <end position="120"/>
    </location>
</feature>
<keyword evidence="3" id="KW-0949">S-adenosyl-L-methionine</keyword>
<keyword evidence="6" id="KW-1185">Reference proteome</keyword>
<dbReference type="InterPro" id="IPR026170">
    <property type="entry name" value="FAM173A/B"/>
</dbReference>
<dbReference type="Proteomes" id="UP001526426">
    <property type="component" value="Unassembled WGS sequence"/>
</dbReference>
<evidence type="ECO:0000256" key="2">
    <source>
        <dbReference type="ARBA" id="ARBA00022679"/>
    </source>
</evidence>
<evidence type="ECO:0000313" key="6">
    <source>
        <dbReference type="Proteomes" id="UP001526426"/>
    </source>
</evidence>
<dbReference type="Gene3D" id="3.40.50.150">
    <property type="entry name" value="Vaccinia Virus protein VP39"/>
    <property type="match status" value="1"/>
</dbReference>
<sequence>MSERKPDIAYIPTPDDAVEVMLELAQLCAEDVVYDLGCGDGRFLIRAAEGYGCSGVGIDLDGDRLTEAQIRANQAGVGDRVTFIQQDLFETDFRPATVVILYLLPHLNLKLRPQLFQQLQKGDRILSHQFDMDDWPPQQVIHLPHSEEESTVYLWVMT</sequence>
<dbReference type="PANTHER" id="PTHR13610:SF11">
    <property type="entry name" value="METHYLTRANSFERASE DOMAIN-CONTAINING PROTEIN"/>
    <property type="match status" value="1"/>
</dbReference>
<gene>
    <name evidence="5" type="ORF">K4A83_11505</name>
</gene>
<proteinExistence type="predicted"/>
<dbReference type="RefSeq" id="WP_265264705.1">
    <property type="nucleotide sequence ID" value="NZ_JAIHOM010000049.1"/>
</dbReference>
<evidence type="ECO:0000256" key="1">
    <source>
        <dbReference type="ARBA" id="ARBA00022603"/>
    </source>
</evidence>
<comment type="caution">
    <text evidence="5">The sequence shown here is derived from an EMBL/GenBank/DDBJ whole genome shotgun (WGS) entry which is preliminary data.</text>
</comment>